<dbReference type="RefSeq" id="WP_184997801.1">
    <property type="nucleotide sequence ID" value="NZ_BOMK01000046.1"/>
</dbReference>
<evidence type="ECO:0000313" key="9">
    <source>
        <dbReference type="Proteomes" id="UP000578112"/>
    </source>
</evidence>
<dbReference type="PANTHER" id="PTHR10629:SF52">
    <property type="entry name" value="DNA (CYTOSINE-5)-METHYLTRANSFERASE 1"/>
    <property type="match status" value="1"/>
</dbReference>
<evidence type="ECO:0000256" key="1">
    <source>
        <dbReference type="ARBA" id="ARBA00011975"/>
    </source>
</evidence>
<comment type="similarity">
    <text evidence="6 7">Belongs to the class I-like SAM-binding methyltransferase superfamily. C5-methyltransferase family.</text>
</comment>
<gene>
    <name evidence="8" type="ORF">BJ971_007247</name>
</gene>
<evidence type="ECO:0000256" key="5">
    <source>
        <dbReference type="ARBA" id="ARBA00022747"/>
    </source>
</evidence>
<dbReference type="GO" id="GO:0044027">
    <property type="term" value="P:negative regulation of gene expression via chromosomal CpG island methylation"/>
    <property type="evidence" value="ECO:0007669"/>
    <property type="project" value="TreeGrafter"/>
</dbReference>
<dbReference type="Gene3D" id="3.90.120.10">
    <property type="entry name" value="DNA Methylase, subunit A, domain 2"/>
    <property type="match status" value="1"/>
</dbReference>
<evidence type="ECO:0000256" key="7">
    <source>
        <dbReference type="RuleBase" id="RU000416"/>
    </source>
</evidence>
<keyword evidence="5" id="KW-0680">Restriction system</keyword>
<keyword evidence="3 6" id="KW-0808">Transferase</keyword>
<dbReference type="PROSITE" id="PS51679">
    <property type="entry name" value="SAM_MT_C5"/>
    <property type="match status" value="1"/>
</dbReference>
<keyword evidence="9" id="KW-1185">Reference proteome</keyword>
<dbReference type="AlphaFoldDB" id="A0A7W7I588"/>
<accession>A0A7W7I588</accession>
<dbReference type="Pfam" id="PF00145">
    <property type="entry name" value="DNA_methylase"/>
    <property type="match status" value="1"/>
</dbReference>
<dbReference type="PRINTS" id="PR00105">
    <property type="entry name" value="C5METTRFRASE"/>
</dbReference>
<keyword evidence="4 6" id="KW-0949">S-adenosyl-L-methionine</keyword>
<dbReference type="EC" id="2.1.1.37" evidence="1"/>
<feature type="active site" evidence="6">
    <location>
        <position position="87"/>
    </location>
</feature>
<evidence type="ECO:0000256" key="4">
    <source>
        <dbReference type="ARBA" id="ARBA00022691"/>
    </source>
</evidence>
<evidence type="ECO:0000256" key="3">
    <source>
        <dbReference type="ARBA" id="ARBA00022679"/>
    </source>
</evidence>
<protein>
    <recommendedName>
        <fullName evidence="1">DNA (cytosine-5-)-methyltransferase</fullName>
        <ecNumber evidence="1">2.1.1.37</ecNumber>
    </recommendedName>
</protein>
<dbReference type="GO" id="GO:0032259">
    <property type="term" value="P:methylation"/>
    <property type="evidence" value="ECO:0007669"/>
    <property type="project" value="UniProtKB-KW"/>
</dbReference>
<dbReference type="Gene3D" id="3.40.50.150">
    <property type="entry name" value="Vaccinia Virus protein VP39"/>
    <property type="match status" value="1"/>
</dbReference>
<dbReference type="GO" id="GO:0003677">
    <property type="term" value="F:DNA binding"/>
    <property type="evidence" value="ECO:0007669"/>
    <property type="project" value="TreeGrafter"/>
</dbReference>
<dbReference type="InterPro" id="IPR050390">
    <property type="entry name" value="C5-Methyltransferase"/>
</dbReference>
<keyword evidence="2 6" id="KW-0489">Methyltransferase</keyword>
<sequence>MTDLSVVEICAGAGGQSLGLHLAGFEHKLAVELDPTAAATLAANLQRLQPADDASSLVRVGDVADEDVWKPEDYAGKAALLAGGVPCPPFSVAGKQLGSADERDLFAWAVEAASRMQPEAVLLENVRGLNDARFAGYRQAVVDRFADLGYTAFWELLEARDFGVPQLRPRMILVALRPEYVEYFAWPEKSAVTRTVSGVLSNLMAANHWREDYLEKWIKAADRIAPTIVGGSKKHGGADLGPTRAKRAWAELWTDGHGLANSAPGEDWKIEDHPRGPKLTVEMVARIQGWLGDEYRWDFTGRKTSQYRQIGNAFPPPVARAVGSSIADALLKKQKSSAIPAPRRVHDEVYRLLRDRNEPLTAERIQQLLGSSLTIDKIIQRIEAIARDFTVEVQSRGGRPTYRLGDWKAFRGQDDHDRHLAFAEAKIRAKVS</sequence>
<dbReference type="Proteomes" id="UP000578112">
    <property type="component" value="Unassembled WGS sequence"/>
</dbReference>
<comment type="caution">
    <text evidence="8">The sequence shown here is derived from an EMBL/GenBank/DDBJ whole genome shotgun (WGS) entry which is preliminary data.</text>
</comment>
<dbReference type="EMBL" id="JACHNH010000001">
    <property type="protein sequence ID" value="MBB4766691.1"/>
    <property type="molecule type" value="Genomic_DNA"/>
</dbReference>
<dbReference type="SUPFAM" id="SSF53335">
    <property type="entry name" value="S-adenosyl-L-methionine-dependent methyltransferases"/>
    <property type="match status" value="1"/>
</dbReference>
<dbReference type="GO" id="GO:0003886">
    <property type="term" value="F:DNA (cytosine-5-)-methyltransferase activity"/>
    <property type="evidence" value="ECO:0007669"/>
    <property type="project" value="UniProtKB-EC"/>
</dbReference>
<organism evidence="8 9">
    <name type="scientific">Actinoplanes digitatis</name>
    <dbReference type="NCBI Taxonomy" id="1868"/>
    <lineage>
        <taxon>Bacteria</taxon>
        <taxon>Bacillati</taxon>
        <taxon>Actinomycetota</taxon>
        <taxon>Actinomycetes</taxon>
        <taxon>Micromonosporales</taxon>
        <taxon>Micromonosporaceae</taxon>
        <taxon>Actinoplanes</taxon>
    </lineage>
</organism>
<dbReference type="InterPro" id="IPR031303">
    <property type="entry name" value="C5_meth_CS"/>
</dbReference>
<dbReference type="PANTHER" id="PTHR10629">
    <property type="entry name" value="CYTOSINE-SPECIFIC METHYLTRANSFERASE"/>
    <property type="match status" value="1"/>
</dbReference>
<proteinExistence type="inferred from homology"/>
<dbReference type="NCBIfam" id="TIGR00675">
    <property type="entry name" value="dcm"/>
    <property type="match status" value="1"/>
</dbReference>
<reference evidence="8 9" key="1">
    <citation type="submission" date="2020-08" db="EMBL/GenBank/DDBJ databases">
        <title>Sequencing the genomes of 1000 actinobacteria strains.</title>
        <authorList>
            <person name="Klenk H.-P."/>
        </authorList>
    </citation>
    <scope>NUCLEOTIDE SEQUENCE [LARGE SCALE GENOMIC DNA]</scope>
    <source>
        <strain evidence="8 9">DSM 43149</strain>
    </source>
</reference>
<name>A0A7W7I588_9ACTN</name>
<evidence type="ECO:0000256" key="6">
    <source>
        <dbReference type="PROSITE-ProRule" id="PRU01016"/>
    </source>
</evidence>
<evidence type="ECO:0000256" key="2">
    <source>
        <dbReference type="ARBA" id="ARBA00022603"/>
    </source>
</evidence>
<dbReference type="PROSITE" id="PS00095">
    <property type="entry name" value="C5_MTASE_2"/>
    <property type="match status" value="1"/>
</dbReference>
<dbReference type="InterPro" id="IPR001525">
    <property type="entry name" value="C5_MeTfrase"/>
</dbReference>
<dbReference type="InterPro" id="IPR029063">
    <property type="entry name" value="SAM-dependent_MTases_sf"/>
</dbReference>
<dbReference type="GO" id="GO:0009307">
    <property type="term" value="P:DNA restriction-modification system"/>
    <property type="evidence" value="ECO:0007669"/>
    <property type="project" value="UniProtKB-KW"/>
</dbReference>
<evidence type="ECO:0000313" key="8">
    <source>
        <dbReference type="EMBL" id="MBB4766691.1"/>
    </source>
</evidence>